<feature type="signal peptide" evidence="1">
    <location>
        <begin position="1"/>
        <end position="27"/>
    </location>
</feature>
<keyword evidence="1" id="KW-0732">Signal</keyword>
<evidence type="ECO:0000256" key="1">
    <source>
        <dbReference type="SAM" id="SignalP"/>
    </source>
</evidence>
<dbReference type="OMA" id="CLETRDC"/>
<dbReference type="PANTHER" id="PTHR46902:SF1">
    <property type="entry name" value="DOMON DOMAIN-CONTAINING PROTEIN FRRS1L"/>
    <property type="match status" value="1"/>
</dbReference>
<protein>
    <submittedName>
        <fullName evidence="3">Ferric-chelate reductase 1 homolog</fullName>
    </submittedName>
</protein>
<name>A0A8B7PDQ3_HYAAZ</name>
<dbReference type="GO" id="GO:0099072">
    <property type="term" value="P:regulation of postsynaptic membrane neurotransmitter receptor levels"/>
    <property type="evidence" value="ECO:0007669"/>
    <property type="project" value="TreeGrafter"/>
</dbReference>
<accession>A0A8B7PDQ3</accession>
<organism evidence="2 3">
    <name type="scientific">Hyalella azteca</name>
    <name type="common">Amphipod</name>
    <dbReference type="NCBI Taxonomy" id="294128"/>
    <lineage>
        <taxon>Eukaryota</taxon>
        <taxon>Metazoa</taxon>
        <taxon>Ecdysozoa</taxon>
        <taxon>Arthropoda</taxon>
        <taxon>Crustacea</taxon>
        <taxon>Multicrustacea</taxon>
        <taxon>Malacostraca</taxon>
        <taxon>Eumalacostraca</taxon>
        <taxon>Peracarida</taxon>
        <taxon>Amphipoda</taxon>
        <taxon>Senticaudata</taxon>
        <taxon>Talitrida</taxon>
        <taxon>Talitroidea</taxon>
        <taxon>Hyalellidae</taxon>
        <taxon>Hyalella</taxon>
    </lineage>
</organism>
<dbReference type="InterPro" id="IPR042789">
    <property type="entry name" value="FRRS1L"/>
</dbReference>
<evidence type="ECO:0000313" key="3">
    <source>
        <dbReference type="RefSeq" id="XP_018024233.1"/>
    </source>
</evidence>
<dbReference type="KEGG" id="hazt:108679993"/>
<proteinExistence type="predicted"/>
<dbReference type="GeneID" id="108679993"/>
<dbReference type="OrthoDB" id="6372137at2759"/>
<dbReference type="AlphaFoldDB" id="A0A8B7PDQ3"/>
<gene>
    <name evidence="3" type="primary">LOC108679993</name>
</gene>
<dbReference type="PANTHER" id="PTHR46902">
    <property type="entry name" value="DOMON DOMAIN-CONTAINING PROTEIN FRRS1L"/>
    <property type="match status" value="1"/>
</dbReference>
<keyword evidence="2" id="KW-1185">Reference proteome</keyword>
<evidence type="ECO:0000313" key="2">
    <source>
        <dbReference type="Proteomes" id="UP000694843"/>
    </source>
</evidence>
<sequence length="209" mass="22170">MKSFINFTGMAALAVVMVALAASTAEASPAKKDLRASYDGCGVTKGCFGTPSRCLETRDCLAVITYAKADTGYAMEIFGVVAAGVNDVYIAGGLSFDTKMEYTSVTACRNYRGVHVDVVQAFNDKGHANHVLSDPMLGLSNVTASHVDDELYCSFTREASLEIEGLTFDLDNDVFYLEVAKGDLAITGALTHHTNKAVSPDAVSLGDFP</sequence>
<dbReference type="RefSeq" id="XP_018024233.1">
    <property type="nucleotide sequence ID" value="XM_018168744.2"/>
</dbReference>
<dbReference type="Proteomes" id="UP000694843">
    <property type="component" value="Unplaced"/>
</dbReference>
<feature type="chain" id="PRO_5034173946" evidence="1">
    <location>
        <begin position="28"/>
        <end position="209"/>
    </location>
</feature>
<dbReference type="GO" id="GO:1900449">
    <property type="term" value="P:regulation of glutamate receptor signaling pathway"/>
    <property type="evidence" value="ECO:0007669"/>
    <property type="project" value="InterPro"/>
</dbReference>
<reference evidence="3" key="1">
    <citation type="submission" date="2025-08" db="UniProtKB">
        <authorList>
            <consortium name="RefSeq"/>
        </authorList>
    </citation>
    <scope>IDENTIFICATION</scope>
    <source>
        <tissue evidence="3">Whole organism</tissue>
    </source>
</reference>